<evidence type="ECO:0000256" key="1">
    <source>
        <dbReference type="SAM" id="Phobius"/>
    </source>
</evidence>
<keyword evidence="4" id="KW-1185">Reference proteome</keyword>
<name>A0ABT6CVS9_9MICC</name>
<keyword evidence="1" id="KW-0472">Membrane</keyword>
<proteinExistence type="predicted"/>
<dbReference type="Pfam" id="PF01970">
    <property type="entry name" value="TctA"/>
    <property type="match status" value="1"/>
</dbReference>
<reference evidence="3 4" key="1">
    <citation type="journal article" date="2023" name="Int. J. Syst. Evol. Microbiol.">
        <title>Arthrobacter vasquezii sp. nov., isolated from a soil sample from Union Glacier, Antarctica.</title>
        <authorList>
            <person name="Valenzuela-Ibaceta F."/>
            <person name="Carrasco V."/>
            <person name="Lagos-Moraga S."/>
            <person name="Dietz-Vargas C."/>
            <person name="Navarro C.A."/>
            <person name="Perez-Donoso J.M."/>
        </authorList>
    </citation>
    <scope>NUCLEOTIDE SEQUENCE [LARGE SCALE GENOMIC DNA]</scope>
    <source>
        <strain evidence="3 4">EH-1B-1</strain>
    </source>
</reference>
<protein>
    <submittedName>
        <fullName evidence="3">Tripartite tricarboxylate transporter permease</fullName>
    </submittedName>
</protein>
<comment type="caution">
    <text evidence="3">The sequence shown here is derived from an EMBL/GenBank/DDBJ whole genome shotgun (WGS) entry which is preliminary data.</text>
</comment>
<feature type="transmembrane region" description="Helical" evidence="1">
    <location>
        <begin position="392"/>
        <end position="410"/>
    </location>
</feature>
<evidence type="ECO:0000313" key="3">
    <source>
        <dbReference type="EMBL" id="MDF9277602.1"/>
    </source>
</evidence>
<dbReference type="InterPro" id="IPR002823">
    <property type="entry name" value="DUF112_TM"/>
</dbReference>
<dbReference type="Proteomes" id="UP001220456">
    <property type="component" value="Unassembled WGS sequence"/>
</dbReference>
<organism evidence="3 4">
    <name type="scientific">Arthrobacter vasquezii</name>
    <dbReference type="NCBI Taxonomy" id="2977629"/>
    <lineage>
        <taxon>Bacteria</taxon>
        <taxon>Bacillati</taxon>
        <taxon>Actinomycetota</taxon>
        <taxon>Actinomycetes</taxon>
        <taxon>Micrococcales</taxon>
        <taxon>Micrococcaceae</taxon>
        <taxon>Arthrobacter</taxon>
    </lineage>
</organism>
<dbReference type="PANTHER" id="PTHR35342">
    <property type="entry name" value="TRICARBOXYLIC TRANSPORT PROTEIN"/>
    <property type="match status" value="1"/>
</dbReference>
<feature type="transmembrane region" description="Helical" evidence="1">
    <location>
        <begin position="318"/>
        <end position="341"/>
    </location>
</feature>
<dbReference type="RefSeq" id="WP_277358134.1">
    <property type="nucleotide sequence ID" value="NZ_JAROKN010000013.1"/>
</dbReference>
<feature type="domain" description="DUF112" evidence="2">
    <location>
        <begin position="19"/>
        <end position="441"/>
    </location>
</feature>
<feature type="transmembrane region" description="Helical" evidence="1">
    <location>
        <begin position="361"/>
        <end position="380"/>
    </location>
</feature>
<accession>A0ABT6CVS9</accession>
<feature type="transmembrane region" description="Helical" evidence="1">
    <location>
        <begin position="20"/>
        <end position="48"/>
    </location>
</feature>
<sequence>MSGDMLVSVLAELFSLDVLLVMLLGVLGGILIGSLPGLSATMAIALLIPVTFSMETIPGLVLLVSVYTAAVYGGSISAILLQTPGTPSSAATSLDGYQMTLKGEGAKALSVATIASVVGGVLSGIALLFVAPKLAQVSLAFGAPEYFMIAVFGLTIVGGLAGKSMAKGIAAAVVGLLLGTIGIDLLTGYPRFTFGAASLEGGISLIPAMIGLFSMAQVMVLVESRGNTGETITTPSSVRGSSLPSKAELRRITPTIGKSSIIGTFVGILPGAGGDIGSWIAYNEAKRSSKRRHEFGKGAIEGVAAPEAANNAVVGGALIPMLTLGIPGSTATAILLGGLIMQGMIPGHELFTVFAVETYSMISGFILATIVMGVIGLLGARYFVKVASVPNGIIAALIVVLSVIGSYAMANNIFDVGVMVAFGAIGYLMKKADIHPAPVILGLILGPIAETGFRQSLIMAADSPLLAFYLQRPITVGLIILTLLTLLAPPILAKVRKKKVREEVPTAGQGD</sequence>
<evidence type="ECO:0000259" key="2">
    <source>
        <dbReference type="Pfam" id="PF01970"/>
    </source>
</evidence>
<keyword evidence="1" id="KW-0812">Transmembrane</keyword>
<dbReference type="EMBL" id="JAROKN010000013">
    <property type="protein sequence ID" value="MDF9277602.1"/>
    <property type="molecule type" value="Genomic_DNA"/>
</dbReference>
<feature type="transmembrane region" description="Helical" evidence="1">
    <location>
        <begin position="474"/>
        <end position="493"/>
    </location>
</feature>
<feature type="transmembrane region" description="Helical" evidence="1">
    <location>
        <begin position="108"/>
        <end position="131"/>
    </location>
</feature>
<feature type="transmembrane region" description="Helical" evidence="1">
    <location>
        <begin position="143"/>
        <end position="162"/>
    </location>
</feature>
<dbReference type="PANTHER" id="PTHR35342:SF5">
    <property type="entry name" value="TRICARBOXYLIC TRANSPORT PROTEIN"/>
    <property type="match status" value="1"/>
</dbReference>
<gene>
    <name evidence="3" type="ORF">P4U43_07350</name>
</gene>
<keyword evidence="1" id="KW-1133">Transmembrane helix</keyword>
<evidence type="ECO:0000313" key="4">
    <source>
        <dbReference type="Proteomes" id="UP001220456"/>
    </source>
</evidence>
<feature type="transmembrane region" description="Helical" evidence="1">
    <location>
        <begin position="201"/>
        <end position="222"/>
    </location>
</feature>
<feature type="transmembrane region" description="Helical" evidence="1">
    <location>
        <begin position="261"/>
        <end position="282"/>
    </location>
</feature>
<feature type="transmembrane region" description="Helical" evidence="1">
    <location>
        <begin position="168"/>
        <end position="189"/>
    </location>
</feature>